<reference evidence="1" key="1">
    <citation type="submission" date="2020-05" db="EMBL/GenBank/DDBJ databases">
        <title>Large-scale comparative analyses of tick genomes elucidate their genetic diversity and vector capacities.</title>
        <authorList>
            <person name="Jia N."/>
            <person name="Wang J."/>
            <person name="Shi W."/>
            <person name="Du L."/>
            <person name="Sun Y."/>
            <person name="Zhan W."/>
            <person name="Jiang J."/>
            <person name="Wang Q."/>
            <person name="Zhang B."/>
            <person name="Ji P."/>
            <person name="Sakyi L.B."/>
            <person name="Cui X."/>
            <person name="Yuan T."/>
            <person name="Jiang B."/>
            <person name="Yang W."/>
            <person name="Lam T.T.-Y."/>
            <person name="Chang Q."/>
            <person name="Ding S."/>
            <person name="Wang X."/>
            <person name="Zhu J."/>
            <person name="Ruan X."/>
            <person name="Zhao L."/>
            <person name="Wei J."/>
            <person name="Que T."/>
            <person name="Du C."/>
            <person name="Cheng J."/>
            <person name="Dai P."/>
            <person name="Han X."/>
            <person name="Huang E."/>
            <person name="Gao Y."/>
            <person name="Liu J."/>
            <person name="Shao H."/>
            <person name="Ye R."/>
            <person name="Li L."/>
            <person name="Wei W."/>
            <person name="Wang X."/>
            <person name="Wang C."/>
            <person name="Yang T."/>
            <person name="Huo Q."/>
            <person name="Li W."/>
            <person name="Guo W."/>
            <person name="Chen H."/>
            <person name="Zhou L."/>
            <person name="Ni X."/>
            <person name="Tian J."/>
            <person name="Zhou Y."/>
            <person name="Sheng Y."/>
            <person name="Liu T."/>
            <person name="Pan Y."/>
            <person name="Xia L."/>
            <person name="Li J."/>
            <person name="Zhao F."/>
            <person name="Cao W."/>
        </authorList>
    </citation>
    <scope>NUCLEOTIDE SEQUENCE</scope>
    <source>
        <strain evidence="1">Hyas-2018</strain>
    </source>
</reference>
<dbReference type="EMBL" id="CM023486">
    <property type="protein sequence ID" value="KAH6927338.1"/>
    <property type="molecule type" value="Genomic_DNA"/>
</dbReference>
<proteinExistence type="predicted"/>
<evidence type="ECO:0000313" key="1">
    <source>
        <dbReference type="EMBL" id="KAH6927338.1"/>
    </source>
</evidence>
<gene>
    <name evidence="1" type="ORF">HPB50_001878</name>
</gene>
<sequence>MASSKKRKASLREQELSSSKVSVSIDRINAIYAQITKIDESLIDETPDELIEAEMIDARNYGDKIGTLAAKLRLAILHSHASQASRPMTSQAPVGFRSRMPQLELQKFDGSRQKRQRF</sequence>
<keyword evidence="2" id="KW-1185">Reference proteome</keyword>
<evidence type="ECO:0000313" key="2">
    <source>
        <dbReference type="Proteomes" id="UP000821845"/>
    </source>
</evidence>
<accession>A0ACB7RXY9</accession>
<organism evidence="1 2">
    <name type="scientific">Hyalomma asiaticum</name>
    <name type="common">Tick</name>
    <dbReference type="NCBI Taxonomy" id="266040"/>
    <lineage>
        <taxon>Eukaryota</taxon>
        <taxon>Metazoa</taxon>
        <taxon>Ecdysozoa</taxon>
        <taxon>Arthropoda</taxon>
        <taxon>Chelicerata</taxon>
        <taxon>Arachnida</taxon>
        <taxon>Acari</taxon>
        <taxon>Parasitiformes</taxon>
        <taxon>Ixodida</taxon>
        <taxon>Ixodoidea</taxon>
        <taxon>Ixodidae</taxon>
        <taxon>Hyalomminae</taxon>
        <taxon>Hyalomma</taxon>
    </lineage>
</organism>
<protein>
    <submittedName>
        <fullName evidence="1">Uncharacterized protein</fullName>
    </submittedName>
</protein>
<dbReference type="Proteomes" id="UP000821845">
    <property type="component" value="Chromosome 6"/>
</dbReference>
<name>A0ACB7RXY9_HYAAI</name>
<comment type="caution">
    <text evidence="1">The sequence shown here is derived from an EMBL/GenBank/DDBJ whole genome shotgun (WGS) entry which is preliminary data.</text>
</comment>